<dbReference type="FunFam" id="3.60.10.10:FF:000005">
    <property type="entry name" value="phosphatidylinositol 3,4,5-trisphosphate 5-phosphatase 1"/>
    <property type="match status" value="1"/>
</dbReference>
<name>F2UGC2_SALR5</name>
<dbReference type="SUPFAM" id="SSF55550">
    <property type="entry name" value="SH2 domain"/>
    <property type="match status" value="1"/>
</dbReference>
<feature type="compositionally biased region" description="Acidic residues" evidence="15">
    <location>
        <begin position="130"/>
        <end position="147"/>
    </location>
</feature>
<feature type="compositionally biased region" description="Basic residues" evidence="15">
    <location>
        <begin position="858"/>
        <end position="872"/>
    </location>
</feature>
<evidence type="ECO:0000256" key="10">
    <source>
        <dbReference type="ARBA" id="ARBA00022999"/>
    </source>
</evidence>
<comment type="similarity">
    <text evidence="3">Belongs to the inositol 1,4,5-trisphosphate 5-phosphatase family.</text>
</comment>
<accession>F2UGC2</accession>
<dbReference type="KEGG" id="sre:PTSG_07791"/>
<dbReference type="InterPro" id="IPR036691">
    <property type="entry name" value="Endo/exonu/phosph_ase_sf"/>
</dbReference>
<dbReference type="SUPFAM" id="SSF47769">
    <property type="entry name" value="SAM/Pointed domain"/>
    <property type="match status" value="1"/>
</dbReference>
<dbReference type="Pfam" id="PF24147">
    <property type="entry name" value="C2_SHIP1-2_2nd"/>
    <property type="match status" value="1"/>
</dbReference>
<feature type="region of interest" description="Disordered" evidence="15">
    <location>
        <begin position="829"/>
        <end position="926"/>
    </location>
</feature>
<dbReference type="GO" id="GO:0050776">
    <property type="term" value="P:regulation of immune response"/>
    <property type="evidence" value="ECO:0007669"/>
    <property type="project" value="TreeGrafter"/>
</dbReference>
<dbReference type="InterPro" id="IPR000980">
    <property type="entry name" value="SH2"/>
</dbReference>
<dbReference type="STRING" id="946362.F2UGC2"/>
<proteinExistence type="inferred from homology"/>
<dbReference type="FunCoup" id="F2UGC2">
    <property type="interactions" value="730"/>
</dbReference>
<feature type="region of interest" description="Disordered" evidence="15">
    <location>
        <begin position="115"/>
        <end position="148"/>
    </location>
</feature>
<evidence type="ECO:0000313" key="18">
    <source>
        <dbReference type="Proteomes" id="UP000007799"/>
    </source>
</evidence>
<reference evidence="17" key="1">
    <citation type="submission" date="2009-08" db="EMBL/GenBank/DDBJ databases">
        <title>Annotation of Salpingoeca rosetta.</title>
        <authorList>
            <consortium name="The Broad Institute Genome Sequencing Platform"/>
            <person name="Russ C."/>
            <person name="Cuomo C."/>
            <person name="Burger G."/>
            <person name="Gray M.W."/>
            <person name="Holland P.W.H."/>
            <person name="King N."/>
            <person name="Lang F.B.F."/>
            <person name="Roger A.J."/>
            <person name="Ruiz-Trillo I."/>
            <person name="Young S.K."/>
            <person name="Zeng Q."/>
            <person name="Gargeya S."/>
            <person name="Alvarado L."/>
            <person name="Berlin A."/>
            <person name="Chapman S.B."/>
            <person name="Chen Z."/>
            <person name="Freedman E."/>
            <person name="Gellesch M."/>
            <person name="Goldberg J."/>
            <person name="Griggs A."/>
            <person name="Gujja S."/>
            <person name="Heilman E."/>
            <person name="Heiman D."/>
            <person name="Howarth C."/>
            <person name="Mehta T."/>
            <person name="Neiman D."/>
            <person name="Pearson M."/>
            <person name="Roberts A."/>
            <person name="Saif S."/>
            <person name="Shea T."/>
            <person name="Shenoy N."/>
            <person name="Sisk P."/>
            <person name="Stolte C."/>
            <person name="Sykes S."/>
            <person name="White J."/>
            <person name="Yandava C."/>
            <person name="Haas B."/>
            <person name="Nusbaum C."/>
            <person name="Birren B."/>
        </authorList>
    </citation>
    <scope>NUCLEOTIDE SEQUENCE [LARGE SCALE GENOMIC DNA]</scope>
    <source>
        <strain evidence="17">ATCC 50818</strain>
    </source>
</reference>
<protein>
    <recommendedName>
        <fullName evidence="4">phosphatidylinositol-3,4,5-trisphosphate 5-phosphatase</fullName>
        <ecNumber evidence="4">3.1.3.86</ecNumber>
    </recommendedName>
</protein>
<feature type="domain" description="SH2" evidence="16">
    <location>
        <begin position="15"/>
        <end position="107"/>
    </location>
</feature>
<evidence type="ECO:0000313" key="17">
    <source>
        <dbReference type="EMBL" id="EGD75672.1"/>
    </source>
</evidence>
<dbReference type="Pfam" id="PF22669">
    <property type="entry name" value="Exo_endo_phos2"/>
    <property type="match status" value="1"/>
</dbReference>
<dbReference type="CDD" id="cd00173">
    <property type="entry name" value="SH2"/>
    <property type="match status" value="1"/>
</dbReference>
<organism evidence="18">
    <name type="scientific">Salpingoeca rosetta (strain ATCC 50818 / BSB-021)</name>
    <dbReference type="NCBI Taxonomy" id="946362"/>
    <lineage>
        <taxon>Eukaryota</taxon>
        <taxon>Choanoflagellata</taxon>
        <taxon>Craspedida</taxon>
        <taxon>Salpingoecidae</taxon>
        <taxon>Salpingoeca</taxon>
    </lineage>
</organism>
<sequence>MEEIYGNVETLRHAWHYRNLTRQQAEELLCQQSCPGSYLVRESSSGSNTVLCVIDEAGLVVHYLISRNEDGSVQFKDRDDRVYPDLEALIEHCTRKKRLRVLLTQPCELPVSAAGAGSMDARASGTASDATEDEDEDDDEEGDEEQDFNTVLERELRTAASQQARLRSDAHLHKVFEEYIHFNALGDAGDAHQEQTLAKFRALVAELGKPLLQELQTFQTRLDALRNVFQSASMQSNIKPPIRIEHPDVKEGSDELTRLSTSLAFSKSLVNNVEAFATSYLKGLLCKHGSGGTAPAVELSAMRTFDVRRVDQMMKTSTVISVNLSEGFVSIGKDDPKPYKHDEILQLIKSRSNKQRLGVVLSGKRKDFVFESLAEREEFCQLVQSMKNRLGDDKATDYIRNIDVFIGTFNMGDAVPKDQDLSTWFRCDGTGTGGSMDPSTYDIVAVGTQESGGSERDWISTIKAVIGSEFYQVAFVRLLAIRLVVFAKQAHQNLISHLQQGTVATGIANKLGNKGGVGISFFFEQTSLCFLNCHLAASANKVLRRKANIQDILGKLQLGQKKLVGFDVASQFHHIFWFGDLNYRLDYPREEVLDVIKANRIEDLLRRDQLRTAMHEKTILAGFDEGRITFKPTYRYKRGARNEYTIVKHKPGGVKKINVPSYCDRVLWRSFPDTRIRQLAYGCTTNIVTSDHSPVYSVFKIGVRSQYVPKHDPSAGSSCRLHIAGADATIETRSATEYFLEFFGTFFSASGSLRTKNNRNGSCNTPQWTAEQIDAIQPIISERACLEQEHLLIAVKSADSEEGELVLSAFITGAVGESQANSVMKVGDVDDESYSRTSTLSSTRRQTYRTPEELNAMRLKRSSRVLTGRHRSSASDYEQPDNLGLEEDGSNSPPPPLPPRRGSDNTTLSPPTAAPPPRRPSRSAASQPLTITSAMTTVEATVAAVSGAESGAPPPPVPRKSERVMSMVGSDALAIDTSAAALHMEPKPETPSALFDQIGHPELAPLFVQAGYDDLEFFGDITEDELEEIGVGDQQLRQLLMQTFKHATSCSDA</sequence>
<dbReference type="GO" id="GO:0009966">
    <property type="term" value="P:regulation of signal transduction"/>
    <property type="evidence" value="ECO:0007669"/>
    <property type="project" value="TreeGrafter"/>
</dbReference>
<dbReference type="InterPro" id="IPR000300">
    <property type="entry name" value="IPPc"/>
</dbReference>
<dbReference type="GO" id="GO:0034485">
    <property type="term" value="F:phosphatidylinositol-3,4,5-trisphosphate 5-phosphatase activity"/>
    <property type="evidence" value="ECO:0007669"/>
    <property type="project" value="UniProtKB-EC"/>
</dbReference>
<dbReference type="Gene3D" id="3.60.10.10">
    <property type="entry name" value="Endonuclease/exonuclease/phosphatase"/>
    <property type="match status" value="1"/>
</dbReference>
<dbReference type="OMA" id="MTHESKS"/>
<evidence type="ECO:0000256" key="14">
    <source>
        <dbReference type="PROSITE-ProRule" id="PRU00191"/>
    </source>
</evidence>
<keyword evidence="18" id="KW-1185">Reference proteome</keyword>
<dbReference type="GO" id="GO:0030175">
    <property type="term" value="C:filopodium"/>
    <property type="evidence" value="ECO:0007669"/>
    <property type="project" value="UniProtKB-SubCell"/>
</dbReference>
<evidence type="ECO:0000259" key="16">
    <source>
        <dbReference type="PROSITE" id="PS50001"/>
    </source>
</evidence>
<dbReference type="GO" id="GO:0016607">
    <property type="term" value="C:nuclear speck"/>
    <property type="evidence" value="ECO:0007669"/>
    <property type="project" value="UniProtKB-SubCell"/>
</dbReference>
<dbReference type="SMART" id="SM00252">
    <property type="entry name" value="SH2"/>
    <property type="match status" value="1"/>
</dbReference>
<dbReference type="PRINTS" id="PR00401">
    <property type="entry name" value="SH2DOMAIN"/>
</dbReference>
<dbReference type="SMART" id="SM00128">
    <property type="entry name" value="IPPc"/>
    <property type="match status" value="1"/>
</dbReference>
<keyword evidence="9" id="KW-0391">Immunity</keyword>
<keyword evidence="13" id="KW-0206">Cytoskeleton</keyword>
<evidence type="ECO:0000256" key="5">
    <source>
        <dbReference type="ARBA" id="ARBA00022490"/>
    </source>
</evidence>
<evidence type="ECO:0000256" key="6">
    <source>
        <dbReference type="ARBA" id="ARBA00022553"/>
    </source>
</evidence>
<keyword evidence="8" id="KW-0378">Hydrolase</keyword>
<dbReference type="GO" id="GO:0005856">
    <property type="term" value="C:cytoskeleton"/>
    <property type="evidence" value="ECO:0007669"/>
    <property type="project" value="UniProtKB-SubCell"/>
</dbReference>
<dbReference type="PANTHER" id="PTHR46051">
    <property type="entry name" value="SH2 DOMAIN-CONTAINING PROTEIN"/>
    <property type="match status" value="1"/>
</dbReference>
<dbReference type="InterPro" id="IPR036860">
    <property type="entry name" value="SH2_dom_sf"/>
</dbReference>
<dbReference type="Gene3D" id="3.30.505.10">
    <property type="entry name" value="SH2 domain"/>
    <property type="match status" value="1"/>
</dbReference>
<dbReference type="InterPro" id="IPR057509">
    <property type="entry name" value="C2_SHIP1-2_2nd"/>
</dbReference>
<evidence type="ECO:0000256" key="11">
    <source>
        <dbReference type="ARBA" id="ARBA00023130"/>
    </source>
</evidence>
<dbReference type="GO" id="GO:0016020">
    <property type="term" value="C:membrane"/>
    <property type="evidence" value="ECO:0007669"/>
    <property type="project" value="UniProtKB-SubCell"/>
</dbReference>
<dbReference type="GeneID" id="16072153"/>
<dbReference type="SUPFAM" id="SSF56219">
    <property type="entry name" value="DNase I-like"/>
    <property type="match status" value="1"/>
</dbReference>
<evidence type="ECO:0000256" key="7">
    <source>
        <dbReference type="ARBA" id="ARBA00022588"/>
    </source>
</evidence>
<keyword evidence="5" id="KW-0963">Cytoplasm</keyword>
<evidence type="ECO:0000256" key="3">
    <source>
        <dbReference type="ARBA" id="ARBA00008734"/>
    </source>
</evidence>
<dbReference type="GO" id="GO:0030027">
    <property type="term" value="C:lamellipodium"/>
    <property type="evidence" value="ECO:0007669"/>
    <property type="project" value="UniProtKB-SubCell"/>
</dbReference>
<keyword evidence="6" id="KW-0597">Phosphoprotein</keyword>
<dbReference type="InterPro" id="IPR013761">
    <property type="entry name" value="SAM/pointed_sf"/>
</dbReference>
<keyword evidence="10 14" id="KW-0727">SH2 domain</keyword>
<dbReference type="OrthoDB" id="7862313at2759"/>
<dbReference type="Proteomes" id="UP000007799">
    <property type="component" value="Unassembled WGS sequence"/>
</dbReference>
<evidence type="ECO:0000256" key="15">
    <source>
        <dbReference type="SAM" id="MobiDB-lite"/>
    </source>
</evidence>
<feature type="compositionally biased region" description="Low complexity" evidence="15">
    <location>
        <begin position="835"/>
        <end position="849"/>
    </location>
</feature>
<dbReference type="PANTHER" id="PTHR46051:SF1">
    <property type="entry name" value="INOSITOL POLYPHOSPHATE-RELATED PHOSPHATASE DOMAIN-CONTAINING PROTEIN"/>
    <property type="match status" value="1"/>
</dbReference>
<dbReference type="Gene3D" id="1.10.150.50">
    <property type="entry name" value="Transcription Factor, Ets-1"/>
    <property type="match status" value="1"/>
</dbReference>
<dbReference type="PROSITE" id="PS50001">
    <property type="entry name" value="SH2"/>
    <property type="match status" value="1"/>
</dbReference>
<dbReference type="EMBL" id="GL832973">
    <property type="protein sequence ID" value="EGD75672.1"/>
    <property type="molecule type" value="Genomic_DNA"/>
</dbReference>
<evidence type="ECO:0000256" key="8">
    <source>
        <dbReference type="ARBA" id="ARBA00022801"/>
    </source>
</evidence>
<gene>
    <name evidence="17" type="ORF">PTSG_07791</name>
</gene>
<dbReference type="Pfam" id="PF00017">
    <property type="entry name" value="SH2"/>
    <property type="match status" value="1"/>
</dbReference>
<dbReference type="AlphaFoldDB" id="F2UGC2"/>
<evidence type="ECO:0000256" key="12">
    <source>
        <dbReference type="ARBA" id="ARBA00023136"/>
    </source>
</evidence>
<evidence type="ECO:0000256" key="4">
    <source>
        <dbReference type="ARBA" id="ARBA00012981"/>
    </source>
</evidence>
<dbReference type="GO" id="GO:0045087">
    <property type="term" value="P:innate immune response"/>
    <property type="evidence" value="ECO:0007669"/>
    <property type="project" value="UniProtKB-KW"/>
</dbReference>
<evidence type="ECO:0000256" key="1">
    <source>
        <dbReference type="ARBA" id="ARBA00004170"/>
    </source>
</evidence>
<dbReference type="EC" id="3.1.3.86" evidence="4"/>
<evidence type="ECO:0000256" key="2">
    <source>
        <dbReference type="ARBA" id="ARBA00004245"/>
    </source>
</evidence>
<dbReference type="InParanoid" id="F2UGC2"/>
<dbReference type="GO" id="GO:0046856">
    <property type="term" value="P:phosphatidylinositol dephosphorylation"/>
    <property type="evidence" value="ECO:0007669"/>
    <property type="project" value="InterPro"/>
</dbReference>
<comment type="subcellular location">
    <subcellularLocation>
        <location evidence="2">Cytoplasm</location>
        <location evidence="2">Cytoskeleton</location>
    </subcellularLocation>
    <subcellularLocation>
        <location evidence="1">Membrane</location>
        <topology evidence="1">Peripheral membrane protein</topology>
    </subcellularLocation>
</comment>
<keyword evidence="12" id="KW-0472">Membrane</keyword>
<keyword evidence="11" id="KW-1064">Adaptive immunity</keyword>
<dbReference type="eggNOG" id="KOG0565">
    <property type="taxonomic scope" value="Eukaryota"/>
</dbReference>
<evidence type="ECO:0000256" key="13">
    <source>
        <dbReference type="ARBA" id="ARBA00023212"/>
    </source>
</evidence>
<keyword evidence="7" id="KW-0399">Innate immunity</keyword>
<dbReference type="RefSeq" id="XP_004991593.1">
    <property type="nucleotide sequence ID" value="XM_004991536.1"/>
</dbReference>
<evidence type="ECO:0000256" key="9">
    <source>
        <dbReference type="ARBA" id="ARBA00022859"/>
    </source>
</evidence>